<gene>
    <name evidence="10" type="ORF">SAMN04487971_11011</name>
</gene>
<keyword evidence="1" id="KW-1003">Cell membrane</keyword>
<accession>A0A1G9JRG2</accession>
<dbReference type="EMBL" id="FNGE01000010">
    <property type="protein sequence ID" value="SDL39734.1"/>
    <property type="molecule type" value="Genomic_DNA"/>
</dbReference>
<evidence type="ECO:0000256" key="3">
    <source>
        <dbReference type="ARBA" id="ARBA00022679"/>
    </source>
</evidence>
<organism evidence="10 11">
    <name type="scientific">Paracoccus chinensis</name>
    <dbReference type="NCBI Taxonomy" id="525640"/>
    <lineage>
        <taxon>Bacteria</taxon>
        <taxon>Pseudomonadati</taxon>
        <taxon>Pseudomonadota</taxon>
        <taxon>Alphaproteobacteria</taxon>
        <taxon>Rhodobacterales</taxon>
        <taxon>Paracoccaceae</taxon>
        <taxon>Paracoccus</taxon>
    </lineage>
</organism>
<feature type="region of interest" description="Disordered" evidence="8">
    <location>
        <begin position="243"/>
        <end position="265"/>
    </location>
</feature>
<dbReference type="FunFam" id="3.90.550.10:FF:000170">
    <property type="entry name" value="Dolichol-phosphate mannosyltransferase"/>
    <property type="match status" value="1"/>
</dbReference>
<name>A0A1G9JRG2_9RHOB</name>
<keyword evidence="5" id="KW-0448">Lipopolysaccharide biosynthesis</keyword>
<dbReference type="GO" id="GO:0005886">
    <property type="term" value="C:plasma membrane"/>
    <property type="evidence" value="ECO:0007669"/>
    <property type="project" value="TreeGrafter"/>
</dbReference>
<evidence type="ECO:0000256" key="5">
    <source>
        <dbReference type="ARBA" id="ARBA00022985"/>
    </source>
</evidence>
<dbReference type="InterPro" id="IPR001173">
    <property type="entry name" value="Glyco_trans_2-like"/>
</dbReference>
<evidence type="ECO:0000256" key="8">
    <source>
        <dbReference type="SAM" id="MobiDB-lite"/>
    </source>
</evidence>
<dbReference type="STRING" id="525640.SAMN04487971_11011"/>
<keyword evidence="7" id="KW-0472">Membrane</keyword>
<evidence type="ECO:0000259" key="9">
    <source>
        <dbReference type="Pfam" id="PF00535"/>
    </source>
</evidence>
<dbReference type="Pfam" id="PF00535">
    <property type="entry name" value="Glycos_transf_2"/>
    <property type="match status" value="1"/>
</dbReference>
<evidence type="ECO:0000313" key="10">
    <source>
        <dbReference type="EMBL" id="SDL39734.1"/>
    </source>
</evidence>
<keyword evidence="11" id="KW-1185">Reference proteome</keyword>
<dbReference type="Gene3D" id="3.90.550.10">
    <property type="entry name" value="Spore Coat Polysaccharide Biosynthesis Protein SpsA, Chain A"/>
    <property type="match status" value="1"/>
</dbReference>
<proteinExistence type="predicted"/>
<dbReference type="PANTHER" id="PTHR48090:SF3">
    <property type="entry name" value="UNDECAPRENYL-PHOSPHATE 4-DEOXY-4-FORMAMIDO-L-ARABINOSE TRANSFERASE"/>
    <property type="match status" value="1"/>
</dbReference>
<evidence type="ECO:0000256" key="2">
    <source>
        <dbReference type="ARBA" id="ARBA00022676"/>
    </source>
</evidence>
<dbReference type="GO" id="GO:0009103">
    <property type="term" value="P:lipopolysaccharide biosynthetic process"/>
    <property type="evidence" value="ECO:0007669"/>
    <property type="project" value="UniProtKB-KW"/>
</dbReference>
<keyword evidence="6" id="KW-1133">Transmembrane helix</keyword>
<keyword evidence="3 10" id="KW-0808">Transferase</keyword>
<feature type="domain" description="Glycosyltransferase 2-like" evidence="9">
    <location>
        <begin position="8"/>
        <end position="169"/>
    </location>
</feature>
<dbReference type="PANTHER" id="PTHR48090">
    <property type="entry name" value="UNDECAPRENYL-PHOSPHATE 4-DEOXY-4-FORMAMIDO-L-ARABINOSE TRANSFERASE-RELATED"/>
    <property type="match status" value="1"/>
</dbReference>
<dbReference type="GO" id="GO:0099621">
    <property type="term" value="F:undecaprenyl-phosphate 4-deoxy-4-formamido-L-arabinose transferase activity"/>
    <property type="evidence" value="ECO:0007669"/>
    <property type="project" value="TreeGrafter"/>
</dbReference>
<keyword evidence="2" id="KW-0328">Glycosyltransferase</keyword>
<protein>
    <submittedName>
        <fullName evidence="10">Glycosyltransferase involved in cell wall bisynthesis</fullName>
    </submittedName>
</protein>
<reference evidence="11" key="1">
    <citation type="submission" date="2016-10" db="EMBL/GenBank/DDBJ databases">
        <authorList>
            <person name="Varghese N."/>
            <person name="Submissions S."/>
        </authorList>
    </citation>
    <scope>NUCLEOTIDE SEQUENCE [LARGE SCALE GENOMIC DNA]</scope>
    <source>
        <strain evidence="11">CGMCC 1.7655</strain>
    </source>
</reference>
<dbReference type="Proteomes" id="UP000199555">
    <property type="component" value="Unassembled WGS sequence"/>
</dbReference>
<dbReference type="SUPFAM" id="SSF53448">
    <property type="entry name" value="Nucleotide-diphospho-sugar transferases"/>
    <property type="match status" value="1"/>
</dbReference>
<dbReference type="InterPro" id="IPR029044">
    <property type="entry name" value="Nucleotide-diphossugar_trans"/>
</dbReference>
<dbReference type="AlphaFoldDB" id="A0A1G9JRG2"/>
<evidence type="ECO:0000256" key="7">
    <source>
        <dbReference type="ARBA" id="ARBA00023136"/>
    </source>
</evidence>
<evidence type="ECO:0000256" key="1">
    <source>
        <dbReference type="ARBA" id="ARBA00022475"/>
    </source>
</evidence>
<sequence>MTAHPDISVVIPARDEIVALGPLVEEIAQALTGHAFEAIVVDDGSTDGTPHALAALQARHPWLLALRNDRPCGQSASIRRGVRAARGALIVTLDGDGQNPPDQIPALLAPFARAGSAALGLVQGERIGRKDTALKRLASRAANAIRRALLRDGVRDSGCGLKAFRREAYLELPWFDHIHRFMPAMMLREGWRVETVPVTHRERQGGTSKYGVLSRGLVGVPDLLGAAWLIRRAGPPRHWAADVEPERASSAPGRVGITRQEPLRP</sequence>
<keyword evidence="4" id="KW-0812">Transmembrane</keyword>
<dbReference type="InterPro" id="IPR050256">
    <property type="entry name" value="Glycosyltransferase_2"/>
</dbReference>
<dbReference type="RefSeq" id="WP_090756154.1">
    <property type="nucleotide sequence ID" value="NZ_FNGE01000010.1"/>
</dbReference>
<dbReference type="CDD" id="cd04179">
    <property type="entry name" value="DPM_DPG-synthase_like"/>
    <property type="match status" value="1"/>
</dbReference>
<dbReference type="OrthoDB" id="9807795at2"/>
<evidence type="ECO:0000256" key="6">
    <source>
        <dbReference type="ARBA" id="ARBA00022989"/>
    </source>
</evidence>
<evidence type="ECO:0000256" key="4">
    <source>
        <dbReference type="ARBA" id="ARBA00022692"/>
    </source>
</evidence>
<evidence type="ECO:0000313" key="11">
    <source>
        <dbReference type="Proteomes" id="UP000199555"/>
    </source>
</evidence>